<evidence type="ECO:0000313" key="1">
    <source>
        <dbReference type="EMBL" id="EJW73661.1"/>
    </source>
</evidence>
<reference evidence="2" key="1">
    <citation type="submission" date="2012-08" db="EMBL/GenBank/DDBJ databases">
        <title>The Genome Sequence of Wuchereria bancrofti.</title>
        <authorList>
            <person name="Nutman T.B."/>
            <person name="Fink D.L."/>
            <person name="Russ C."/>
            <person name="Young S."/>
            <person name="Zeng Q."/>
            <person name="Koehrsen M."/>
            <person name="Alvarado L."/>
            <person name="Berlin A."/>
            <person name="Chapman S.B."/>
            <person name="Chen Z."/>
            <person name="Freedman E."/>
            <person name="Gellesch M."/>
            <person name="Goldberg J."/>
            <person name="Griggs A."/>
            <person name="Gujja S."/>
            <person name="Heilman E.R."/>
            <person name="Heiman D."/>
            <person name="Hepburn T."/>
            <person name="Howarth C."/>
            <person name="Jen D."/>
            <person name="Larson L."/>
            <person name="Lewis B."/>
            <person name="Mehta T."/>
            <person name="Park D."/>
            <person name="Pearson M."/>
            <person name="Roberts A."/>
            <person name="Saif S."/>
            <person name="Shea T."/>
            <person name="Shenoy N."/>
            <person name="Sisk P."/>
            <person name="Stolte C."/>
            <person name="Sykes S."/>
            <person name="Walk T."/>
            <person name="White J."/>
            <person name="Yandava C."/>
            <person name="Haas B."/>
            <person name="Henn M.R."/>
            <person name="Nusbaum C."/>
            <person name="Birren B."/>
        </authorList>
    </citation>
    <scope>NUCLEOTIDE SEQUENCE [LARGE SCALE GENOMIC DNA]</scope>
    <source>
        <strain evidence="2">NA</strain>
    </source>
</reference>
<dbReference type="Proteomes" id="UP000004810">
    <property type="component" value="Unassembled WGS sequence"/>
</dbReference>
<protein>
    <submittedName>
        <fullName evidence="1">Uncharacterized protein</fullName>
    </submittedName>
</protein>
<accession>J9DVC6</accession>
<feature type="non-terminal residue" evidence="1">
    <location>
        <position position="1"/>
    </location>
</feature>
<dbReference type="EMBL" id="ADBV01013639">
    <property type="protein sequence ID" value="EJW73661.1"/>
    <property type="molecule type" value="Genomic_DNA"/>
</dbReference>
<sequence>VLHQCKKCKLCGEVVGYVAAVRCLRPSVARCSDADGLQSSAPEHLSCRNCSSSHPQIFSVSYQWSRRSTQFFRMRFICGIILLLFDYQ</sequence>
<organism evidence="1 2">
    <name type="scientific">Wuchereria bancrofti</name>
    <dbReference type="NCBI Taxonomy" id="6293"/>
    <lineage>
        <taxon>Eukaryota</taxon>
        <taxon>Metazoa</taxon>
        <taxon>Ecdysozoa</taxon>
        <taxon>Nematoda</taxon>
        <taxon>Chromadorea</taxon>
        <taxon>Rhabditida</taxon>
        <taxon>Spirurina</taxon>
        <taxon>Spiruromorpha</taxon>
        <taxon>Filarioidea</taxon>
        <taxon>Onchocercidae</taxon>
        <taxon>Wuchereria</taxon>
    </lineage>
</organism>
<gene>
    <name evidence="1" type="ORF">WUBG_15434</name>
</gene>
<comment type="caution">
    <text evidence="1">The sequence shown here is derived from an EMBL/GenBank/DDBJ whole genome shotgun (WGS) entry which is preliminary data.</text>
</comment>
<proteinExistence type="predicted"/>
<name>J9DVC6_WUCBA</name>
<evidence type="ECO:0000313" key="2">
    <source>
        <dbReference type="Proteomes" id="UP000004810"/>
    </source>
</evidence>
<dbReference type="AlphaFoldDB" id="J9DVC6"/>